<dbReference type="GO" id="GO:0046872">
    <property type="term" value="F:metal ion binding"/>
    <property type="evidence" value="ECO:0007669"/>
    <property type="project" value="InterPro"/>
</dbReference>
<feature type="non-terminal residue" evidence="3">
    <location>
        <position position="1"/>
    </location>
</feature>
<dbReference type="Gene3D" id="3.40.570.10">
    <property type="entry name" value="Extracellular Endonuclease, subunit A"/>
    <property type="match status" value="1"/>
</dbReference>
<proteinExistence type="predicted"/>
<protein>
    <recommendedName>
        <fullName evidence="2">DNA/RNA non-specific endonuclease/pyrophosphatase/phosphodiesterase domain-containing protein</fullName>
    </recommendedName>
</protein>
<dbReference type="InterPro" id="IPR001604">
    <property type="entry name" value="Endo_G_ENPP1-like_dom"/>
</dbReference>
<keyword evidence="1" id="KW-0812">Transmembrane</keyword>
<keyword evidence="1" id="KW-0472">Membrane</keyword>
<organism evidence="3">
    <name type="scientific">marine sediment metagenome</name>
    <dbReference type="NCBI Taxonomy" id="412755"/>
    <lineage>
        <taxon>unclassified sequences</taxon>
        <taxon>metagenomes</taxon>
        <taxon>ecological metagenomes</taxon>
    </lineage>
</organism>
<dbReference type="Pfam" id="PF01223">
    <property type="entry name" value="Endonuclease_NS"/>
    <property type="match status" value="1"/>
</dbReference>
<reference evidence="3" key="1">
    <citation type="journal article" date="2015" name="Nature">
        <title>Complex archaea that bridge the gap between prokaryotes and eukaryotes.</title>
        <authorList>
            <person name="Spang A."/>
            <person name="Saw J.H."/>
            <person name="Jorgensen S.L."/>
            <person name="Zaremba-Niedzwiedzka K."/>
            <person name="Martijn J."/>
            <person name="Lind A.E."/>
            <person name="van Eijk R."/>
            <person name="Schleper C."/>
            <person name="Guy L."/>
            <person name="Ettema T.J."/>
        </authorList>
    </citation>
    <scope>NUCLEOTIDE SEQUENCE</scope>
</reference>
<dbReference type="AlphaFoldDB" id="A0A0F8YMK4"/>
<dbReference type="GO" id="GO:0016787">
    <property type="term" value="F:hydrolase activity"/>
    <property type="evidence" value="ECO:0007669"/>
    <property type="project" value="InterPro"/>
</dbReference>
<accession>A0A0F8YMK4</accession>
<dbReference type="InterPro" id="IPR044929">
    <property type="entry name" value="DNA/RNA_non-sp_Endonuclease_sf"/>
</dbReference>
<evidence type="ECO:0000256" key="1">
    <source>
        <dbReference type="SAM" id="Phobius"/>
    </source>
</evidence>
<dbReference type="GO" id="GO:0003676">
    <property type="term" value="F:nucleic acid binding"/>
    <property type="evidence" value="ECO:0007669"/>
    <property type="project" value="InterPro"/>
</dbReference>
<keyword evidence="1" id="KW-1133">Transmembrane helix</keyword>
<name>A0A0F8YMK4_9ZZZZ</name>
<dbReference type="InterPro" id="IPR044925">
    <property type="entry name" value="His-Me_finger_sf"/>
</dbReference>
<comment type="caution">
    <text evidence="3">The sequence shown here is derived from an EMBL/GenBank/DDBJ whole genome shotgun (WGS) entry which is preliminary data.</text>
</comment>
<sequence>AKCTKRETFCMVELSPIVAFSLVLKLSPFPGGKENEMKATINILCYSALLCVLLSCSVVAQTFNYLPAEVNGHQKLTYTQFTLSYNEEHEQPDWVAYELTKDEAAMSRDRCDCFKKDNNFQLEALPNPIIDQQDLIKDTSALQQTTICLNKPIANPSLCPI</sequence>
<evidence type="ECO:0000313" key="3">
    <source>
        <dbReference type="EMBL" id="KKK74965.1"/>
    </source>
</evidence>
<feature type="transmembrane region" description="Helical" evidence="1">
    <location>
        <begin position="43"/>
        <end position="66"/>
    </location>
</feature>
<evidence type="ECO:0000259" key="2">
    <source>
        <dbReference type="Pfam" id="PF01223"/>
    </source>
</evidence>
<dbReference type="SUPFAM" id="SSF54060">
    <property type="entry name" value="His-Me finger endonucleases"/>
    <property type="match status" value="1"/>
</dbReference>
<gene>
    <name evidence="3" type="ORF">LCGC14_2878460</name>
</gene>
<dbReference type="EMBL" id="LAZR01056076">
    <property type="protein sequence ID" value="KKK74965.1"/>
    <property type="molecule type" value="Genomic_DNA"/>
</dbReference>
<feature type="domain" description="DNA/RNA non-specific endonuclease/pyrophosphatase/phosphodiesterase" evidence="2">
    <location>
        <begin position="63"/>
        <end position="120"/>
    </location>
</feature>